<dbReference type="Proteomes" id="UP000694308">
    <property type="component" value="Unassembled WGS sequence"/>
</dbReference>
<dbReference type="InterPro" id="IPR058031">
    <property type="entry name" value="AAA_lid_NorR"/>
</dbReference>
<keyword evidence="10" id="KW-1185">Reference proteome</keyword>
<dbReference type="CDD" id="cd00130">
    <property type="entry name" value="PAS"/>
    <property type="match status" value="1"/>
</dbReference>
<dbReference type="InterPro" id="IPR000700">
    <property type="entry name" value="PAS-assoc_C"/>
</dbReference>
<dbReference type="AlphaFoldDB" id="A0A949WXW5"/>
<dbReference type="InterPro" id="IPR000014">
    <property type="entry name" value="PAS"/>
</dbReference>
<dbReference type="PROSITE" id="PS00675">
    <property type="entry name" value="SIGMA54_INTERACT_1"/>
    <property type="match status" value="1"/>
</dbReference>
<feature type="domain" description="Sigma-54 factor interaction" evidence="6">
    <location>
        <begin position="201"/>
        <end position="430"/>
    </location>
</feature>
<accession>A0A949WXW5</accession>
<organism evidence="9 10">
    <name type="scientific">Clostridium thailandense</name>
    <dbReference type="NCBI Taxonomy" id="2794346"/>
    <lineage>
        <taxon>Bacteria</taxon>
        <taxon>Bacillati</taxon>
        <taxon>Bacillota</taxon>
        <taxon>Clostridia</taxon>
        <taxon>Eubacteriales</taxon>
        <taxon>Clostridiaceae</taxon>
        <taxon>Clostridium</taxon>
    </lineage>
</organism>
<evidence type="ECO:0000259" key="6">
    <source>
        <dbReference type="PROSITE" id="PS50045"/>
    </source>
</evidence>
<evidence type="ECO:0000259" key="8">
    <source>
        <dbReference type="PROSITE" id="PS50113"/>
    </source>
</evidence>
<keyword evidence="1" id="KW-0547">Nucleotide-binding</keyword>
<proteinExistence type="predicted"/>
<dbReference type="Pfam" id="PF00158">
    <property type="entry name" value="Sigma54_activat"/>
    <property type="match status" value="1"/>
</dbReference>
<dbReference type="PROSITE" id="PS50045">
    <property type="entry name" value="SIGMA54_INTERACT_4"/>
    <property type="match status" value="1"/>
</dbReference>
<dbReference type="Pfam" id="PF18024">
    <property type="entry name" value="HTH_50"/>
    <property type="match status" value="1"/>
</dbReference>
<dbReference type="GO" id="GO:0005524">
    <property type="term" value="F:ATP binding"/>
    <property type="evidence" value="ECO:0007669"/>
    <property type="project" value="UniProtKB-KW"/>
</dbReference>
<dbReference type="SMART" id="SM00091">
    <property type="entry name" value="PAS"/>
    <property type="match status" value="1"/>
</dbReference>
<dbReference type="GO" id="GO:0006355">
    <property type="term" value="P:regulation of DNA-templated transcription"/>
    <property type="evidence" value="ECO:0007669"/>
    <property type="project" value="InterPro"/>
</dbReference>
<reference evidence="9" key="1">
    <citation type="submission" date="2020-12" db="EMBL/GenBank/DDBJ databases">
        <title>Clostridium thailandense sp. nov., a novel acetogenic bacterium isolated from peat land soil in Thailand.</title>
        <authorList>
            <person name="Chaikitkaew S."/>
            <person name="Birkeland N.K."/>
        </authorList>
    </citation>
    <scope>NUCLEOTIDE SEQUENCE</scope>
    <source>
        <strain evidence="9">PL3</strain>
    </source>
</reference>
<feature type="domain" description="PAC" evidence="8">
    <location>
        <begin position="124"/>
        <end position="177"/>
    </location>
</feature>
<dbReference type="PANTHER" id="PTHR32071">
    <property type="entry name" value="TRANSCRIPTIONAL REGULATORY PROTEIN"/>
    <property type="match status" value="1"/>
</dbReference>
<dbReference type="Pfam" id="PF13426">
    <property type="entry name" value="PAS_9"/>
    <property type="match status" value="1"/>
</dbReference>
<keyword evidence="2" id="KW-0058">Aromatic hydrocarbons catabolism</keyword>
<dbReference type="Pfam" id="PF25601">
    <property type="entry name" value="AAA_lid_14"/>
    <property type="match status" value="1"/>
</dbReference>
<dbReference type="EMBL" id="JAEEGC010000177">
    <property type="protein sequence ID" value="MBV7276427.1"/>
    <property type="molecule type" value="Genomic_DNA"/>
</dbReference>
<evidence type="ECO:0000256" key="5">
    <source>
        <dbReference type="SAM" id="Coils"/>
    </source>
</evidence>
<dbReference type="PROSITE" id="PS00688">
    <property type="entry name" value="SIGMA54_INTERACT_3"/>
    <property type="match status" value="1"/>
</dbReference>
<dbReference type="FunFam" id="3.40.50.300:FF:000006">
    <property type="entry name" value="DNA-binding transcriptional regulator NtrC"/>
    <property type="match status" value="1"/>
</dbReference>
<evidence type="ECO:0000256" key="1">
    <source>
        <dbReference type="ARBA" id="ARBA00022741"/>
    </source>
</evidence>
<keyword evidence="5" id="KW-0175">Coiled coil</keyword>
<dbReference type="GO" id="GO:0003677">
    <property type="term" value="F:DNA binding"/>
    <property type="evidence" value="ECO:0007669"/>
    <property type="project" value="UniProtKB-KW"/>
</dbReference>
<sequence>MEKSEICEEKIREIIKEYETYKRCKVDFLSIANAMADGIYVVDHNGIVVDVNRIFEDIVGLEKRDLVGKPMETIWKGKIYSEEEAFVVLEHKSSMPSMAMISKIKGKKLKEKKPKSVGLMSLEEKKEISVVTRIERMDKTVIMTGIPFFNEQNKVECVVTVIRDITEFIQLKEKLENLEKDKRKYIDEIKYLRKNQMQTDFVGKTTGAEKIKHLIKQASKTDVTVLITGETGVGKEVIAREIYKNSLRKNGPYIKVNCAAIPENLLESELFGYEKGAFTGAQYKDKLGLFQVANHGTILLDEIGEIPLKLQSKLLRVLQEREITRIGGATAEKVDVRIIAATNQNLQDQINKGIFREDLYYRLNVFPIRVLPLRERREDILVLANNFIESFNKKYNKHKGFEKSAIEALEFYNWPGNVRELENIIERLVVIDDEPLIKRNDIVNTLGKDTFTSEIVNENINLKEAVNLLEKNIIERALRKYGSTYKAADALGIKQSTVVKKAKALGITKW</sequence>
<gene>
    <name evidence="9" type="ORF">I6U48_26460</name>
</gene>
<comment type="caution">
    <text evidence="9">The sequence shown here is derived from an EMBL/GenBank/DDBJ whole genome shotgun (WGS) entry which is preliminary data.</text>
</comment>
<protein>
    <recommendedName>
        <fullName evidence="4">HTH-type transcriptional regulatory protein TyrR</fullName>
    </recommendedName>
</protein>
<dbReference type="SMART" id="SM00382">
    <property type="entry name" value="AAA"/>
    <property type="match status" value="1"/>
</dbReference>
<evidence type="ECO:0000256" key="2">
    <source>
        <dbReference type="ARBA" id="ARBA00022797"/>
    </source>
</evidence>
<dbReference type="PROSITE" id="PS50112">
    <property type="entry name" value="PAS"/>
    <property type="match status" value="1"/>
</dbReference>
<dbReference type="InterPro" id="IPR030828">
    <property type="entry name" value="HTH_TyrR"/>
</dbReference>
<keyword evidence="3" id="KW-0067">ATP-binding</keyword>
<dbReference type="PROSITE" id="PS50113">
    <property type="entry name" value="PAC"/>
    <property type="match status" value="1"/>
</dbReference>
<dbReference type="InterPro" id="IPR025662">
    <property type="entry name" value="Sigma_54_int_dom_ATP-bd_1"/>
</dbReference>
<dbReference type="CDD" id="cd00009">
    <property type="entry name" value="AAA"/>
    <property type="match status" value="1"/>
</dbReference>
<dbReference type="InterPro" id="IPR003593">
    <property type="entry name" value="AAA+_ATPase"/>
</dbReference>
<feature type="domain" description="PAS" evidence="7">
    <location>
        <begin position="31"/>
        <end position="69"/>
    </location>
</feature>
<feature type="coiled-coil region" evidence="5">
    <location>
        <begin position="168"/>
        <end position="195"/>
    </location>
</feature>
<evidence type="ECO:0000313" key="9">
    <source>
        <dbReference type="EMBL" id="MBV7276427.1"/>
    </source>
</evidence>
<evidence type="ECO:0000259" key="7">
    <source>
        <dbReference type="PROSITE" id="PS50112"/>
    </source>
</evidence>
<dbReference type="NCBIfam" id="TIGR00229">
    <property type="entry name" value="sensory_box"/>
    <property type="match status" value="1"/>
</dbReference>
<dbReference type="InterPro" id="IPR002078">
    <property type="entry name" value="Sigma_54_int"/>
</dbReference>
<evidence type="ECO:0000313" key="10">
    <source>
        <dbReference type="Proteomes" id="UP000694308"/>
    </source>
</evidence>
<dbReference type="InterPro" id="IPR025944">
    <property type="entry name" value="Sigma_54_int_dom_CS"/>
</dbReference>
<evidence type="ECO:0000256" key="3">
    <source>
        <dbReference type="ARBA" id="ARBA00022840"/>
    </source>
</evidence>
<evidence type="ECO:0000256" key="4">
    <source>
        <dbReference type="ARBA" id="ARBA00029500"/>
    </source>
</evidence>
<name>A0A949WXW5_9CLOT</name>